<dbReference type="Proteomes" id="UP000185944">
    <property type="component" value="Unassembled WGS sequence"/>
</dbReference>
<reference evidence="1 2" key="1">
    <citation type="submission" date="2016-02" db="EMBL/GenBank/DDBJ databases">
        <title>Discovery of a natural microsporidian pathogen with a broad tissue tropism in Caenorhabditis elegans.</title>
        <authorList>
            <person name="Luallen R.J."/>
            <person name="Reinke A.W."/>
            <person name="Tong L."/>
            <person name="Botts M.R."/>
            <person name="Felix M.-A."/>
            <person name="Troemel E.R."/>
        </authorList>
    </citation>
    <scope>NUCLEOTIDE SEQUENCE [LARGE SCALE GENOMIC DNA]</scope>
    <source>
        <strain evidence="1 2">JUm2807</strain>
    </source>
</reference>
<proteinExistence type="predicted"/>
<dbReference type="InterPro" id="IPR038437">
    <property type="entry name" value="GINS_Psf3_sf"/>
</dbReference>
<organism evidence="1 2">
    <name type="scientific">Nematocida displodere</name>
    <dbReference type="NCBI Taxonomy" id="1805483"/>
    <lineage>
        <taxon>Eukaryota</taxon>
        <taxon>Fungi</taxon>
        <taxon>Fungi incertae sedis</taxon>
        <taxon>Microsporidia</taxon>
        <taxon>Nematocida</taxon>
    </lineage>
</organism>
<name>A0A177EEY0_9MICR</name>
<dbReference type="Gene3D" id="1.20.58.2050">
    <property type="match status" value="1"/>
</dbReference>
<evidence type="ECO:0000313" key="2">
    <source>
        <dbReference type="Proteomes" id="UP000185944"/>
    </source>
</evidence>
<sequence length="150" mass="17280">MDYYCIKDALTEGVLLKVRFNCDAGHECIQEIIKGRKVEDKMVYLPYYMVECLIGTEYIQVEGLVTREEELEIEGAPEHCNLEQTMFYNTVIKTAEAQLIQPEQKEAIKAMHMKRVLVGSQRLGDATEAYLDREEQDILRRGRVGWSSGL</sequence>
<protein>
    <submittedName>
        <fullName evidence="1">Uncharacterized protein</fullName>
    </submittedName>
</protein>
<dbReference type="OrthoDB" id="2188375at2759"/>
<gene>
    <name evidence="1" type="ORF">NEDG_00825</name>
</gene>
<accession>A0A177EEY0</accession>
<keyword evidence="2" id="KW-1185">Reference proteome</keyword>
<evidence type="ECO:0000313" key="1">
    <source>
        <dbReference type="EMBL" id="OAG29692.1"/>
    </source>
</evidence>
<dbReference type="AlphaFoldDB" id="A0A177EEY0"/>
<dbReference type="EMBL" id="LTDL01000040">
    <property type="protein sequence ID" value="OAG29692.1"/>
    <property type="molecule type" value="Genomic_DNA"/>
</dbReference>
<comment type="caution">
    <text evidence="1">The sequence shown here is derived from an EMBL/GenBank/DDBJ whole genome shotgun (WGS) entry which is preliminary data.</text>
</comment>
<dbReference type="VEuPathDB" id="MicrosporidiaDB:NEDG_00825"/>
<dbReference type="GeneID" id="93647175"/>
<dbReference type="RefSeq" id="XP_067544340.1">
    <property type="nucleotide sequence ID" value="XM_067688243.1"/>
</dbReference>